<gene>
    <name evidence="2" type="ORF">B9G79_15065</name>
</gene>
<dbReference type="InterPro" id="IPR006311">
    <property type="entry name" value="TAT_signal"/>
</dbReference>
<feature type="chain" id="PRO_5011989307" description="DUF1552 domain-containing protein" evidence="1">
    <location>
        <begin position="36"/>
        <end position="482"/>
    </location>
</feature>
<dbReference type="EMBL" id="CP020946">
    <property type="protein sequence ID" value="ASD65550.1"/>
    <property type="molecule type" value="Genomic_DNA"/>
</dbReference>
<reference evidence="2 3" key="1">
    <citation type="submission" date="2017-04" db="EMBL/GenBank/DDBJ databases">
        <title>Whole genome sequence of Bdellovibrio bacteriovorus strain SSB218315.</title>
        <authorList>
            <person name="Oyedara O."/>
            <person name="Rodriguez-Perez M.A."/>
        </authorList>
    </citation>
    <scope>NUCLEOTIDE SEQUENCE [LARGE SCALE GENOMIC DNA]</scope>
    <source>
        <strain evidence="2 3">SSB218315</strain>
    </source>
</reference>
<evidence type="ECO:0008006" key="4">
    <source>
        <dbReference type="Google" id="ProtNLM"/>
    </source>
</evidence>
<dbReference type="InterPro" id="IPR011447">
    <property type="entry name" value="DUF1552"/>
</dbReference>
<dbReference type="PROSITE" id="PS51318">
    <property type="entry name" value="TAT"/>
    <property type="match status" value="1"/>
</dbReference>
<keyword evidence="1" id="KW-0732">Signal</keyword>
<evidence type="ECO:0000313" key="3">
    <source>
        <dbReference type="Proteomes" id="UP000197003"/>
    </source>
</evidence>
<protein>
    <recommendedName>
        <fullName evidence="4">DUF1552 domain-containing protein</fullName>
    </recommendedName>
</protein>
<name>A0A1Z3NDK2_BDEBC</name>
<dbReference type="AlphaFoldDB" id="A0A1Z3NDK2"/>
<proteinExistence type="predicted"/>
<sequence length="482" mass="52443">MYYCKKTRRQFLVGSGKTLLALPLLPSLMPVEAFAQAATPPKRMMMFWFDHGNLNVLWPAKSAATTAVGSSGMREVLLRNLGTASTISPVLNNPLYETLKNNDQMTIVRGLDASVRWGSAHGNFVVASAQDRNSEGGFPSLESVLESSKTLYPDSTPAYVRKAIRVGLLGAGLFYQKVGSGVQVLPHYEDWTIRNFYNEVFGSLTAGTTAPADNTNELKSNILNRVFGAYTGFKNSRKISAEDKARLEQHMGYISDLQKSLVQVAPTPTCSKPADPGSVSDPALCNRIYMDLLAVAFKCGLTKVGVMALEAQDPQWIPGLSGLGTNVHDAMHGSRGSAIQRTAFEVWWKYFANMIADRFLAPLNVEEGVTGRTYLENMVTGMLCAGGMGDLGDDNGHQGYDSQQLLIGNMGGALRSGRYVTMPSSGLPYNCFLITLLQLMGVPPSEYAFATPNGQGFGYYGEFPTSHVLKGRFYQPISEILT</sequence>
<evidence type="ECO:0000256" key="1">
    <source>
        <dbReference type="SAM" id="SignalP"/>
    </source>
</evidence>
<dbReference type="Pfam" id="PF07586">
    <property type="entry name" value="HXXSHH"/>
    <property type="match status" value="1"/>
</dbReference>
<dbReference type="Proteomes" id="UP000197003">
    <property type="component" value="Chromosome"/>
</dbReference>
<dbReference type="OrthoDB" id="5695065at2"/>
<organism evidence="2 3">
    <name type="scientific">Bdellovibrio bacteriovorus</name>
    <dbReference type="NCBI Taxonomy" id="959"/>
    <lineage>
        <taxon>Bacteria</taxon>
        <taxon>Pseudomonadati</taxon>
        <taxon>Bdellovibrionota</taxon>
        <taxon>Bdellovibrionia</taxon>
        <taxon>Bdellovibrionales</taxon>
        <taxon>Pseudobdellovibrionaceae</taxon>
        <taxon>Bdellovibrio</taxon>
    </lineage>
</organism>
<evidence type="ECO:0000313" key="2">
    <source>
        <dbReference type="EMBL" id="ASD65550.1"/>
    </source>
</evidence>
<feature type="signal peptide" evidence="1">
    <location>
        <begin position="1"/>
        <end position="35"/>
    </location>
</feature>
<accession>A0A1Z3NDK2</accession>